<dbReference type="KEGG" id="pco:PHACADRAFT_248017"/>
<dbReference type="GeneID" id="18914236"/>
<dbReference type="EMBL" id="JH930468">
    <property type="protein sequence ID" value="EKM61423.1"/>
    <property type="molecule type" value="Genomic_DNA"/>
</dbReference>
<dbReference type="HOGENOM" id="CLU_2197855_0_0_1"/>
<evidence type="ECO:0000313" key="2">
    <source>
        <dbReference type="Proteomes" id="UP000008370"/>
    </source>
</evidence>
<dbReference type="Proteomes" id="UP000008370">
    <property type="component" value="Unassembled WGS sequence"/>
</dbReference>
<keyword evidence="2" id="KW-1185">Reference proteome</keyword>
<name>K5WBV9_PHACS</name>
<accession>K5WBV9</accession>
<protein>
    <submittedName>
        <fullName evidence="1">Uncharacterized protein</fullName>
    </submittedName>
</protein>
<proteinExistence type="predicted"/>
<dbReference type="RefSeq" id="XP_007390837.1">
    <property type="nucleotide sequence ID" value="XM_007390775.1"/>
</dbReference>
<dbReference type="AlphaFoldDB" id="K5WBV9"/>
<reference evidence="1 2" key="1">
    <citation type="journal article" date="2012" name="BMC Genomics">
        <title>Comparative genomics of the white-rot fungi, Phanerochaete carnosa and P. chrysosporium, to elucidate the genetic basis of the distinct wood types they colonize.</title>
        <authorList>
            <person name="Suzuki H."/>
            <person name="MacDonald J."/>
            <person name="Syed K."/>
            <person name="Salamov A."/>
            <person name="Hori C."/>
            <person name="Aerts A."/>
            <person name="Henrissat B."/>
            <person name="Wiebenga A."/>
            <person name="vanKuyk P.A."/>
            <person name="Barry K."/>
            <person name="Lindquist E."/>
            <person name="LaButti K."/>
            <person name="Lapidus A."/>
            <person name="Lucas S."/>
            <person name="Coutinho P."/>
            <person name="Gong Y."/>
            <person name="Samejima M."/>
            <person name="Mahadevan R."/>
            <person name="Abou-Zaid M."/>
            <person name="de Vries R.P."/>
            <person name="Igarashi K."/>
            <person name="Yadav J.S."/>
            <person name="Grigoriev I.V."/>
            <person name="Master E.R."/>
        </authorList>
    </citation>
    <scope>NUCLEOTIDE SEQUENCE [LARGE SCALE GENOMIC DNA]</scope>
    <source>
        <strain evidence="1 2">HHB-10118-sp</strain>
    </source>
</reference>
<sequence length="108" mass="12249">MTLDLCDPGDVFSAFWAILQLRGLVQHLRQCAASNRSILESYIPLQEQWRTDTFGSLYPSDDPDSRITRWLEGVTLPKMSPTGTKPTPMLRTADIEKQLGHRALYVLT</sequence>
<dbReference type="InParanoid" id="K5WBV9"/>
<gene>
    <name evidence="1" type="ORF">PHACADRAFT_248017</name>
</gene>
<evidence type="ECO:0000313" key="1">
    <source>
        <dbReference type="EMBL" id="EKM61423.1"/>
    </source>
</evidence>
<organism evidence="1 2">
    <name type="scientific">Phanerochaete carnosa (strain HHB-10118-sp)</name>
    <name type="common">White-rot fungus</name>
    <name type="synonym">Peniophora carnosa</name>
    <dbReference type="NCBI Taxonomy" id="650164"/>
    <lineage>
        <taxon>Eukaryota</taxon>
        <taxon>Fungi</taxon>
        <taxon>Dikarya</taxon>
        <taxon>Basidiomycota</taxon>
        <taxon>Agaricomycotina</taxon>
        <taxon>Agaricomycetes</taxon>
        <taxon>Polyporales</taxon>
        <taxon>Phanerochaetaceae</taxon>
        <taxon>Phanerochaete</taxon>
    </lineage>
</organism>